<dbReference type="Gene3D" id="3.30.70.270">
    <property type="match status" value="1"/>
</dbReference>
<dbReference type="GO" id="GO:0052621">
    <property type="term" value="F:diguanylate cyclase activity"/>
    <property type="evidence" value="ECO:0007669"/>
    <property type="project" value="TreeGrafter"/>
</dbReference>
<dbReference type="PROSITE" id="PS50887">
    <property type="entry name" value="GGDEF"/>
    <property type="match status" value="1"/>
</dbReference>
<dbReference type="STRING" id="693977.Deipr_0499"/>
<dbReference type="Gene3D" id="3.30.450.40">
    <property type="match status" value="1"/>
</dbReference>
<name>F0RKA7_DEIPM</name>
<dbReference type="EMBL" id="CP002536">
    <property type="protein sequence ID" value="ADY25666.1"/>
    <property type="molecule type" value="Genomic_DNA"/>
</dbReference>
<dbReference type="FunFam" id="3.30.70.270:FF:000001">
    <property type="entry name" value="Diguanylate cyclase domain protein"/>
    <property type="match status" value="1"/>
</dbReference>
<accession>F0RKA7</accession>
<dbReference type="RefSeq" id="WP_013614275.1">
    <property type="nucleotide sequence ID" value="NC_015161.1"/>
</dbReference>
<keyword evidence="1" id="KW-0812">Transmembrane</keyword>
<dbReference type="AlphaFoldDB" id="F0RKA7"/>
<dbReference type="PROSITE" id="PS50885">
    <property type="entry name" value="HAMP"/>
    <property type="match status" value="1"/>
</dbReference>
<dbReference type="InterPro" id="IPR050469">
    <property type="entry name" value="Diguanylate_Cyclase"/>
</dbReference>
<reference evidence="4 5" key="2">
    <citation type="journal article" date="2012" name="Stand. Genomic Sci.">
        <title>Complete genome sequence of the orange-red pigmented, radioresistant Deinococcus proteolyticus type strain (MRP(T)).</title>
        <authorList>
            <person name="Copeland A."/>
            <person name="Zeytun A."/>
            <person name="Yassawong M."/>
            <person name="Nolan M."/>
            <person name="Lucas S."/>
            <person name="Hammon N."/>
            <person name="Deshpande S."/>
            <person name="Cheng J.F."/>
            <person name="Han C."/>
            <person name="Tapia R."/>
            <person name="Goodwin L.A."/>
            <person name="Pitluck S."/>
            <person name="Mavromatis K."/>
            <person name="Liolios K."/>
            <person name="Pagani I."/>
            <person name="Ivanova N."/>
            <person name="Mikhailova N."/>
            <person name="Pati A."/>
            <person name="Chen A."/>
            <person name="Palaniappan K."/>
            <person name="Land M."/>
            <person name="Hauser L."/>
            <person name="Jeffries C.D."/>
            <person name="Brambilla E.M."/>
            <person name="Rohde M."/>
            <person name="Sikorski J."/>
            <person name="Pukall R."/>
            <person name="Goker M."/>
            <person name="Detter J.C."/>
            <person name="Woyke T."/>
            <person name="Bristow J."/>
            <person name="Eisen J.A."/>
            <person name="Markowitz V."/>
            <person name="Hugenholtz P."/>
            <person name="Kyrpides N.C."/>
            <person name="Klenk H.P."/>
            <person name="Lapidus A."/>
        </authorList>
    </citation>
    <scope>NUCLEOTIDE SEQUENCE [LARGE SCALE GENOMIC DNA]</scope>
    <source>
        <strain evidence="5">ATCC 35074 / DSM 20540 / JCM 6276 / NBRC 101906 / NCIMB 13154 / VKM Ac-1939 / CCM 2703 / MRP</strain>
    </source>
</reference>
<proteinExistence type="predicted"/>
<feature type="domain" description="GGDEF" evidence="3">
    <location>
        <begin position="455"/>
        <end position="589"/>
    </location>
</feature>
<dbReference type="GO" id="GO:0005886">
    <property type="term" value="C:plasma membrane"/>
    <property type="evidence" value="ECO:0007669"/>
    <property type="project" value="TreeGrafter"/>
</dbReference>
<dbReference type="KEGG" id="dpt:Deipr_0499"/>
<keyword evidence="1" id="KW-1133">Transmembrane helix</keyword>
<dbReference type="Gene3D" id="6.10.340.10">
    <property type="match status" value="1"/>
</dbReference>
<dbReference type="InterPro" id="IPR007891">
    <property type="entry name" value="CHASE3"/>
</dbReference>
<dbReference type="HOGENOM" id="CLU_000445_11_24_0"/>
<dbReference type="InterPro" id="IPR003660">
    <property type="entry name" value="HAMP_dom"/>
</dbReference>
<dbReference type="GO" id="GO:1902201">
    <property type="term" value="P:negative regulation of bacterial-type flagellum-dependent cell motility"/>
    <property type="evidence" value="ECO:0007669"/>
    <property type="project" value="TreeGrafter"/>
</dbReference>
<dbReference type="NCBIfam" id="TIGR00254">
    <property type="entry name" value="GGDEF"/>
    <property type="match status" value="1"/>
</dbReference>
<dbReference type="InterPro" id="IPR029787">
    <property type="entry name" value="Nucleotide_cyclase"/>
</dbReference>
<evidence type="ECO:0000313" key="5">
    <source>
        <dbReference type="Proteomes" id="UP000007718"/>
    </source>
</evidence>
<keyword evidence="5" id="KW-1185">Reference proteome</keyword>
<dbReference type="InterPro" id="IPR043128">
    <property type="entry name" value="Rev_trsase/Diguanyl_cyclase"/>
</dbReference>
<feature type="domain" description="HAMP" evidence="2">
    <location>
        <begin position="206"/>
        <end position="257"/>
    </location>
</feature>
<dbReference type="GO" id="GO:0043709">
    <property type="term" value="P:cell adhesion involved in single-species biofilm formation"/>
    <property type="evidence" value="ECO:0007669"/>
    <property type="project" value="TreeGrafter"/>
</dbReference>
<dbReference type="Proteomes" id="UP000007718">
    <property type="component" value="Chromosome"/>
</dbReference>
<keyword evidence="1" id="KW-0472">Membrane</keyword>
<protein>
    <submittedName>
        <fullName evidence="4">Diguanylate cyclase</fullName>
    </submittedName>
</protein>
<dbReference type="SUPFAM" id="SSF55781">
    <property type="entry name" value="GAF domain-like"/>
    <property type="match status" value="1"/>
</dbReference>
<dbReference type="eggNOG" id="COG3706">
    <property type="taxonomic scope" value="Bacteria"/>
</dbReference>
<dbReference type="SUPFAM" id="SSF55073">
    <property type="entry name" value="Nucleotide cyclase"/>
    <property type="match status" value="1"/>
</dbReference>
<reference evidence="5" key="1">
    <citation type="submission" date="2011-02" db="EMBL/GenBank/DDBJ databases">
        <title>The complete sequence of chromosome of Deinococcus proteolyticus DSM 20540.</title>
        <authorList>
            <consortium name="US DOE Joint Genome Institute (JGI-PGF)"/>
            <person name="Lucas S."/>
            <person name="Copeland A."/>
            <person name="Lapidus A."/>
            <person name="Bruce D."/>
            <person name="Goodwin L."/>
            <person name="Pitluck S."/>
            <person name="Kyrpides N."/>
            <person name="Mavromatis K."/>
            <person name="Pagani I."/>
            <person name="Ivanova N."/>
            <person name="Ovchinnikova G."/>
            <person name="Zeytun A."/>
            <person name="Detter J.C."/>
            <person name="Han C."/>
            <person name="Land M."/>
            <person name="Hauser L."/>
            <person name="Markowitz V."/>
            <person name="Cheng J.-F."/>
            <person name="Hugenholtz P."/>
            <person name="Woyke T."/>
            <person name="Wu D."/>
            <person name="Pukall R."/>
            <person name="Steenblock K."/>
            <person name="Brambilla E."/>
            <person name="Klenk H.-P."/>
            <person name="Eisen J.A."/>
        </authorList>
    </citation>
    <scope>NUCLEOTIDE SEQUENCE [LARGE SCALE GENOMIC DNA]</scope>
    <source>
        <strain evidence="5">ATCC 35074 / DSM 20540 / JCM 6276 / NBRC 101906 / NCIMB 13154 / VKM Ac-1939 / CCM 2703 / MRP</strain>
    </source>
</reference>
<evidence type="ECO:0000259" key="2">
    <source>
        <dbReference type="PROSITE" id="PS50885"/>
    </source>
</evidence>
<dbReference type="Pfam" id="PF00990">
    <property type="entry name" value="GGDEF"/>
    <property type="match status" value="1"/>
</dbReference>
<dbReference type="SMART" id="SM00267">
    <property type="entry name" value="GGDEF"/>
    <property type="match status" value="1"/>
</dbReference>
<sequence length="607" mass="65339">MKLRPFLLLLQVPFVALLLTSGVLLNHALSANTHADQYTQQAQQELEALETMLKLVLDMETGLRGYVITGNQDFLEPYTSARAQLPRTLDDLETVAQASGSAERLEHTQNMRRLMTTWQSQVAEREIAARQRSKDEAEAIVASGEGRRLIDAVRAEKMSYERLARSALTARRAEAAAQWQQLQRALLLVGLTLLLVAASAAWWGAGWLARQFGAVALAAQRLAQGEWVTVPAVQLSEQRALARAFNSMGAQLSEAQEQARARTAELEVQGTLLRQLGQLSDLLLAARSLDEGGEIVARALPELLPGSSGTLFVYAASRNLLQPLAHWGGEAAQQARSPHDCWALRRGEALWPGERTLVPPCLGTGAQAAYTCLPLTAHGEALGLLQMTLPGEADAHSRRIVGSLSRQLSLSLDALRLQGELRQQSIRDALTGLYNRRYYEDHLAASVARALSSGEPLSLLALDVDHFKRFNDTFGHDAGDAVLVRVGAALREAAQRTGEAACRPGGEEFALLLPGVDAAEALRRADALRAEVASWTLKHAGLSLGRVTISVGVASLEQGGTPASLARQADEALYAAKRAGRNRVLAWSGELPAPAPGSEPAQPSSPA</sequence>
<organism evidence="4 5">
    <name type="scientific">Deinococcus proteolyticus (strain ATCC 35074 / DSM 20540 / JCM 6276 / NBRC 101906 / NCIMB 13154 / VKM Ac-1939 / CCM 2703 / MRP)</name>
    <dbReference type="NCBI Taxonomy" id="693977"/>
    <lineage>
        <taxon>Bacteria</taxon>
        <taxon>Thermotogati</taxon>
        <taxon>Deinococcota</taxon>
        <taxon>Deinococci</taxon>
        <taxon>Deinococcales</taxon>
        <taxon>Deinococcaceae</taxon>
        <taxon>Deinococcus</taxon>
    </lineage>
</organism>
<dbReference type="PANTHER" id="PTHR45138">
    <property type="entry name" value="REGULATORY COMPONENTS OF SENSORY TRANSDUCTION SYSTEM"/>
    <property type="match status" value="1"/>
</dbReference>
<evidence type="ECO:0000313" key="4">
    <source>
        <dbReference type="EMBL" id="ADY25666.1"/>
    </source>
</evidence>
<dbReference type="GO" id="GO:0007165">
    <property type="term" value="P:signal transduction"/>
    <property type="evidence" value="ECO:0007669"/>
    <property type="project" value="InterPro"/>
</dbReference>
<dbReference type="CDD" id="cd01949">
    <property type="entry name" value="GGDEF"/>
    <property type="match status" value="1"/>
</dbReference>
<dbReference type="Pfam" id="PF05227">
    <property type="entry name" value="CHASE3"/>
    <property type="match status" value="1"/>
</dbReference>
<evidence type="ECO:0000256" key="1">
    <source>
        <dbReference type="SAM" id="Phobius"/>
    </source>
</evidence>
<dbReference type="InterPro" id="IPR029016">
    <property type="entry name" value="GAF-like_dom_sf"/>
</dbReference>
<feature type="transmembrane region" description="Helical" evidence="1">
    <location>
        <begin position="185"/>
        <end position="205"/>
    </location>
</feature>
<evidence type="ECO:0000259" key="3">
    <source>
        <dbReference type="PROSITE" id="PS50887"/>
    </source>
</evidence>
<dbReference type="PANTHER" id="PTHR45138:SF9">
    <property type="entry name" value="DIGUANYLATE CYCLASE DGCM-RELATED"/>
    <property type="match status" value="1"/>
</dbReference>
<dbReference type="InterPro" id="IPR000160">
    <property type="entry name" value="GGDEF_dom"/>
</dbReference>
<dbReference type="CDD" id="cd19410">
    <property type="entry name" value="HK9-like_sensor"/>
    <property type="match status" value="1"/>
</dbReference>
<dbReference type="OrthoDB" id="9813903at2"/>
<gene>
    <name evidence="4" type="ordered locus">Deipr_0499</name>
</gene>